<proteinExistence type="inferred from homology"/>
<dbReference type="InterPro" id="IPR006638">
    <property type="entry name" value="Elp3/MiaA/NifB-like_rSAM"/>
</dbReference>
<comment type="subcellular location">
    <subcellularLocation>
        <location evidence="8">Mitochondrion</location>
    </subcellularLocation>
</comment>
<feature type="binding site" evidence="8">
    <location>
        <position position="166"/>
    </location>
    <ligand>
        <name>[4Fe-4S] cluster</name>
        <dbReference type="ChEBI" id="CHEBI:49883"/>
        <label>2</label>
        <note>4Fe-4S-S-AdoMet</note>
    </ligand>
</feature>
<comment type="pathway">
    <text evidence="8">Protein modification; protein lipoylation via endogenous pathway; protein N(6)-(lipoyl)lysine from octanoyl-[acyl-carrier-protein]: step 2/2.</text>
</comment>
<dbReference type="PANTHER" id="PTHR10949:SF38">
    <property type="entry name" value="LIPOYL SYNTHASE, CHLOROPLASTIC"/>
    <property type="match status" value="1"/>
</dbReference>
<protein>
    <recommendedName>
        <fullName evidence="8">Lipoyl synthase, mitochondrial</fullName>
        <ecNumber evidence="8">2.8.1.8</ecNumber>
    </recommendedName>
    <alternativeName>
        <fullName evidence="8">Lipoate synthase</fullName>
        <shortName evidence="8">LS</shortName>
        <shortName evidence="8">Lip-syn</shortName>
    </alternativeName>
    <alternativeName>
        <fullName evidence="8">Lipoic acid synthase</fullName>
    </alternativeName>
</protein>
<dbReference type="SFLD" id="SFLDG01058">
    <property type="entry name" value="lipoyl_synthase_like"/>
    <property type="match status" value="1"/>
</dbReference>
<dbReference type="AlphaFoldDB" id="A0AAW1QNB8"/>
<dbReference type="SUPFAM" id="SSF102114">
    <property type="entry name" value="Radical SAM enzymes"/>
    <property type="match status" value="1"/>
</dbReference>
<dbReference type="InterPro" id="IPR031691">
    <property type="entry name" value="LIAS_N"/>
</dbReference>
<dbReference type="GO" id="GO:0016992">
    <property type="term" value="F:lipoate synthase activity"/>
    <property type="evidence" value="ECO:0007669"/>
    <property type="project" value="UniProtKB-UniRule"/>
</dbReference>
<dbReference type="Pfam" id="PF04055">
    <property type="entry name" value="Radical_SAM"/>
    <property type="match status" value="1"/>
</dbReference>
<dbReference type="NCBIfam" id="NF004019">
    <property type="entry name" value="PRK05481.1"/>
    <property type="match status" value="1"/>
</dbReference>
<keyword evidence="3 8" id="KW-0949">S-adenosyl-L-methionine</keyword>
<keyword evidence="1 8" id="KW-0004">4Fe-4S</keyword>
<keyword evidence="6 8" id="KW-0411">Iron-sulfur</keyword>
<comment type="function">
    <text evidence="8">Catalyzes the radical-mediated insertion of two sulfur atoms into the C-6 and C-8 positions of the octanoyl moiety bound to the lipoyl domains of lipoate-dependent enzymes, thereby converting the octanoylated domains into lipoylated derivatives.</text>
</comment>
<keyword evidence="8" id="KW-0496">Mitochondrion</keyword>
<sequence>MRSFCSPDVAPVAGLVQATAAHQLGSSHSLVQQRRPHRRLQAERREQVLEVKLPTAELDGVDAFQELVRLAVNADPQLATPSSSAAASAGPTPKQAAGKEKPAWLRQRAPQGPRYEYLRDNLQELRLNTVCEEAQCPNVGECWNGSTGTATIMLLGDTCTRGCQFCAVNTSRTPAPADDQEPENTARAIAGWGGGYIVMTSVDRDDMADGGADHFARTVKAVKRLRPDMLVECLTPDFRGDLAAVHHLASSGLDVYAHNIETIDRLQRRVRDSRAGYVQSLEVLKTAKARGIYTKSSIMLGLGETDDEIVDTLLDLRAVGVDIVTFGQYLQPTPLHLPVKEFVPPSKFEHWRKFAEDVIGFRYCASGPLVRSSYKAGEYFMEAMIREDEANSKAS</sequence>
<comment type="cofactor">
    <cofactor evidence="8">
        <name>[4Fe-4S] cluster</name>
        <dbReference type="ChEBI" id="CHEBI:49883"/>
    </cofactor>
    <text evidence="8">Binds 2 [4Fe-4S] clusters per subunit. One cluster is coordinated with 3 cysteines and an exchangeable S-adenosyl-L-methionine.</text>
</comment>
<evidence type="ECO:0000256" key="6">
    <source>
        <dbReference type="ARBA" id="ARBA00023014"/>
    </source>
</evidence>
<dbReference type="GO" id="GO:0009249">
    <property type="term" value="P:protein lipoylation"/>
    <property type="evidence" value="ECO:0007669"/>
    <property type="project" value="UniProtKB-UniRule"/>
</dbReference>
<dbReference type="InterPro" id="IPR007197">
    <property type="entry name" value="rSAM"/>
</dbReference>
<feature type="domain" description="Radical SAM core" evidence="10">
    <location>
        <begin position="145"/>
        <end position="362"/>
    </location>
</feature>
<dbReference type="Pfam" id="PF16881">
    <property type="entry name" value="LIAS_N"/>
    <property type="match status" value="1"/>
</dbReference>
<dbReference type="NCBIfam" id="TIGR00510">
    <property type="entry name" value="lipA"/>
    <property type="match status" value="1"/>
</dbReference>
<keyword evidence="5 8" id="KW-0408">Iron</keyword>
<evidence type="ECO:0000256" key="4">
    <source>
        <dbReference type="ARBA" id="ARBA00022723"/>
    </source>
</evidence>
<dbReference type="SMART" id="SM00729">
    <property type="entry name" value="Elp3"/>
    <property type="match status" value="1"/>
</dbReference>
<accession>A0AAW1QNB8</accession>
<dbReference type="Proteomes" id="UP001438707">
    <property type="component" value="Unassembled WGS sequence"/>
</dbReference>
<dbReference type="GO" id="GO:0051539">
    <property type="term" value="F:4 iron, 4 sulfur cluster binding"/>
    <property type="evidence" value="ECO:0007669"/>
    <property type="project" value="UniProtKB-UniRule"/>
</dbReference>
<comment type="caution">
    <text evidence="11">The sequence shown here is derived from an EMBL/GenBank/DDBJ whole genome shotgun (WGS) entry which is preliminary data.</text>
</comment>
<feature type="binding site" evidence="8">
    <location>
        <position position="142"/>
    </location>
    <ligand>
        <name>[4Fe-4S] cluster</name>
        <dbReference type="ChEBI" id="CHEBI:49883"/>
        <label>1</label>
    </ligand>
</feature>
<keyword evidence="4 8" id="KW-0479">Metal-binding</keyword>
<dbReference type="EC" id="2.8.1.8" evidence="8"/>
<name>A0AAW1QNB8_9CHLO</name>
<dbReference type="InterPro" id="IPR013785">
    <property type="entry name" value="Aldolase_TIM"/>
</dbReference>
<feature type="binding site" evidence="8">
    <location>
        <position position="136"/>
    </location>
    <ligand>
        <name>[4Fe-4S] cluster</name>
        <dbReference type="ChEBI" id="CHEBI:49883"/>
        <label>1</label>
    </ligand>
</feature>
<feature type="binding site" evidence="8">
    <location>
        <position position="159"/>
    </location>
    <ligand>
        <name>[4Fe-4S] cluster</name>
        <dbReference type="ChEBI" id="CHEBI:49883"/>
        <label>2</label>
        <note>4Fe-4S-S-AdoMet</note>
    </ligand>
</feature>
<comment type="similarity">
    <text evidence="8">Belongs to the radical SAM superfamily. Lipoyl synthase family.</text>
</comment>
<feature type="binding site" evidence="8">
    <location>
        <position position="163"/>
    </location>
    <ligand>
        <name>[4Fe-4S] cluster</name>
        <dbReference type="ChEBI" id="CHEBI:49883"/>
        <label>2</label>
        <note>4Fe-4S-S-AdoMet</note>
    </ligand>
</feature>
<dbReference type="EMBL" id="JALJOS010000030">
    <property type="protein sequence ID" value="KAK9822733.1"/>
    <property type="molecule type" value="Genomic_DNA"/>
</dbReference>
<keyword evidence="12" id="KW-1185">Reference proteome</keyword>
<evidence type="ECO:0000256" key="2">
    <source>
        <dbReference type="ARBA" id="ARBA00022679"/>
    </source>
</evidence>
<gene>
    <name evidence="11" type="ORF">WJX74_001383</name>
</gene>
<comment type="catalytic activity">
    <reaction evidence="7 8">
        <text>[[Fe-S] cluster scaffold protein carrying a second [4Fe-4S](2+) cluster] + N(6)-octanoyl-L-lysyl-[protein] + 2 oxidized [2Fe-2S]-[ferredoxin] + 2 S-adenosyl-L-methionine + 4 H(+) = [[Fe-S] cluster scaffold protein] + N(6)-[(R)-dihydrolipoyl]-L-lysyl-[protein] + 4 Fe(3+) + 2 hydrogen sulfide + 2 5'-deoxyadenosine + 2 L-methionine + 2 reduced [2Fe-2S]-[ferredoxin]</text>
        <dbReference type="Rhea" id="RHEA:16585"/>
        <dbReference type="Rhea" id="RHEA-COMP:9928"/>
        <dbReference type="Rhea" id="RHEA-COMP:10000"/>
        <dbReference type="Rhea" id="RHEA-COMP:10001"/>
        <dbReference type="Rhea" id="RHEA-COMP:10475"/>
        <dbReference type="Rhea" id="RHEA-COMP:14568"/>
        <dbReference type="Rhea" id="RHEA-COMP:14569"/>
        <dbReference type="ChEBI" id="CHEBI:15378"/>
        <dbReference type="ChEBI" id="CHEBI:17319"/>
        <dbReference type="ChEBI" id="CHEBI:29034"/>
        <dbReference type="ChEBI" id="CHEBI:29919"/>
        <dbReference type="ChEBI" id="CHEBI:33722"/>
        <dbReference type="ChEBI" id="CHEBI:33737"/>
        <dbReference type="ChEBI" id="CHEBI:33738"/>
        <dbReference type="ChEBI" id="CHEBI:57844"/>
        <dbReference type="ChEBI" id="CHEBI:59789"/>
        <dbReference type="ChEBI" id="CHEBI:78809"/>
        <dbReference type="ChEBI" id="CHEBI:83100"/>
        <dbReference type="EC" id="2.8.1.8"/>
    </reaction>
</comment>
<reference evidence="11 12" key="1">
    <citation type="journal article" date="2024" name="Nat. Commun.">
        <title>Phylogenomics reveals the evolutionary origins of lichenization in chlorophyte algae.</title>
        <authorList>
            <person name="Puginier C."/>
            <person name="Libourel C."/>
            <person name="Otte J."/>
            <person name="Skaloud P."/>
            <person name="Haon M."/>
            <person name="Grisel S."/>
            <person name="Petersen M."/>
            <person name="Berrin J.G."/>
            <person name="Delaux P.M."/>
            <person name="Dal Grande F."/>
            <person name="Keller J."/>
        </authorList>
    </citation>
    <scope>NUCLEOTIDE SEQUENCE [LARGE SCALE GENOMIC DNA]</scope>
    <source>
        <strain evidence="11 12">SAG 2145</strain>
    </source>
</reference>
<dbReference type="InterPro" id="IPR003698">
    <property type="entry name" value="Lipoyl_synth"/>
</dbReference>
<evidence type="ECO:0000256" key="1">
    <source>
        <dbReference type="ARBA" id="ARBA00022485"/>
    </source>
</evidence>
<evidence type="ECO:0000313" key="12">
    <source>
        <dbReference type="Proteomes" id="UP001438707"/>
    </source>
</evidence>
<evidence type="ECO:0000313" key="11">
    <source>
        <dbReference type="EMBL" id="KAK9822733.1"/>
    </source>
</evidence>
<evidence type="ECO:0000256" key="3">
    <source>
        <dbReference type="ARBA" id="ARBA00022691"/>
    </source>
</evidence>
<dbReference type="PANTHER" id="PTHR10949">
    <property type="entry name" value="LIPOYL SYNTHASE"/>
    <property type="match status" value="1"/>
</dbReference>
<dbReference type="SFLD" id="SFLDF00271">
    <property type="entry name" value="lipoyl_synthase"/>
    <property type="match status" value="1"/>
</dbReference>
<feature type="region of interest" description="Disordered" evidence="9">
    <location>
        <begin position="80"/>
        <end position="109"/>
    </location>
</feature>
<keyword evidence="2 8" id="KW-0808">Transferase</keyword>
<dbReference type="GO" id="GO:0005739">
    <property type="term" value="C:mitochondrion"/>
    <property type="evidence" value="ECO:0007669"/>
    <property type="project" value="UniProtKB-SubCell"/>
</dbReference>
<organism evidence="11 12">
    <name type="scientific">Apatococcus lobatus</name>
    <dbReference type="NCBI Taxonomy" id="904363"/>
    <lineage>
        <taxon>Eukaryota</taxon>
        <taxon>Viridiplantae</taxon>
        <taxon>Chlorophyta</taxon>
        <taxon>core chlorophytes</taxon>
        <taxon>Trebouxiophyceae</taxon>
        <taxon>Chlorellales</taxon>
        <taxon>Chlorellaceae</taxon>
        <taxon>Apatococcus</taxon>
    </lineage>
</organism>
<dbReference type="GO" id="GO:0046872">
    <property type="term" value="F:metal ion binding"/>
    <property type="evidence" value="ECO:0007669"/>
    <property type="project" value="UniProtKB-KW"/>
</dbReference>
<evidence type="ECO:0000256" key="5">
    <source>
        <dbReference type="ARBA" id="ARBA00023004"/>
    </source>
</evidence>
<evidence type="ECO:0000256" key="9">
    <source>
        <dbReference type="SAM" id="MobiDB-lite"/>
    </source>
</evidence>
<dbReference type="PROSITE" id="PS51918">
    <property type="entry name" value="RADICAL_SAM"/>
    <property type="match status" value="1"/>
</dbReference>
<evidence type="ECO:0000256" key="8">
    <source>
        <dbReference type="HAMAP-Rule" id="MF_03123"/>
    </source>
</evidence>
<dbReference type="CDD" id="cd01335">
    <property type="entry name" value="Radical_SAM"/>
    <property type="match status" value="1"/>
</dbReference>
<evidence type="ECO:0000256" key="7">
    <source>
        <dbReference type="ARBA" id="ARBA00047326"/>
    </source>
</evidence>
<dbReference type="SFLD" id="SFLDS00029">
    <property type="entry name" value="Radical_SAM"/>
    <property type="match status" value="1"/>
</dbReference>
<dbReference type="HAMAP" id="MF_00206">
    <property type="entry name" value="Lipoyl_synth"/>
    <property type="match status" value="1"/>
</dbReference>
<dbReference type="InterPro" id="IPR058240">
    <property type="entry name" value="rSAM_sf"/>
</dbReference>
<dbReference type="Gene3D" id="3.20.20.70">
    <property type="entry name" value="Aldolase class I"/>
    <property type="match status" value="1"/>
</dbReference>
<feature type="binding site" evidence="8">
    <location>
        <position position="131"/>
    </location>
    <ligand>
        <name>[4Fe-4S] cluster</name>
        <dbReference type="ChEBI" id="CHEBI:49883"/>
        <label>1</label>
    </ligand>
</feature>
<feature type="binding site" evidence="8">
    <location>
        <position position="373"/>
    </location>
    <ligand>
        <name>[4Fe-4S] cluster</name>
        <dbReference type="ChEBI" id="CHEBI:49883"/>
        <label>1</label>
    </ligand>
</feature>
<evidence type="ECO:0000259" key="10">
    <source>
        <dbReference type="PROSITE" id="PS51918"/>
    </source>
</evidence>
<dbReference type="NCBIfam" id="NF009544">
    <property type="entry name" value="PRK12928.1"/>
    <property type="match status" value="1"/>
</dbReference>